<keyword evidence="4" id="KW-0479">Metal-binding</keyword>
<sequence length="365" mass="40707">MSTTHFHLLKVKEVTPETIDCVSVTFDVPESLKETFNFAPGQYLTLRKTIGGTEIRRSYSICAAPHDNELRVAVKKVDEGKFSGYVNGELKAGDEIEVMPPMGKFTPRNKEKTARKYLAFAAGSGITPILGIMKSVLKLEPQSEFTLVYGNKNRGSIIFKEALEALKNKYMNRLRVYHVFTRETMDTPLFNGRINKEKAAAFSETLIDAASMDEIFICGPEDMILGLRSYFVEDRKMDAHKVHFELFASPDQPKAVHKEWVEKQQKIDPSKVSQVTVKLDGAAFEMNLAYGGENILDAALMNGADLPYACKGGVCATCKAKLVSGEVDMEVNYALEADELAAGYILTCQSHPRTERVVVDFDEKF</sequence>
<evidence type="ECO:0000313" key="11">
    <source>
        <dbReference type="EMBL" id="KAA5532207.1"/>
    </source>
</evidence>
<keyword evidence="3" id="KW-0001">2Fe-2S</keyword>
<name>A0A5M6CAK3_9BACT</name>
<dbReference type="PROSITE" id="PS51384">
    <property type="entry name" value="FAD_FR"/>
    <property type="match status" value="1"/>
</dbReference>
<evidence type="ECO:0000259" key="9">
    <source>
        <dbReference type="PROSITE" id="PS51085"/>
    </source>
</evidence>
<evidence type="ECO:0000256" key="2">
    <source>
        <dbReference type="ARBA" id="ARBA00022630"/>
    </source>
</evidence>
<dbReference type="GO" id="GO:0016491">
    <property type="term" value="F:oxidoreductase activity"/>
    <property type="evidence" value="ECO:0007669"/>
    <property type="project" value="UniProtKB-KW"/>
</dbReference>
<evidence type="ECO:0000256" key="3">
    <source>
        <dbReference type="ARBA" id="ARBA00022714"/>
    </source>
</evidence>
<keyword evidence="5" id="KW-0274">FAD</keyword>
<evidence type="ECO:0000259" key="10">
    <source>
        <dbReference type="PROSITE" id="PS51384"/>
    </source>
</evidence>
<keyword evidence="7" id="KW-0408">Iron</keyword>
<dbReference type="SUPFAM" id="SSF63380">
    <property type="entry name" value="Riboflavin synthase domain-like"/>
    <property type="match status" value="1"/>
</dbReference>
<accession>A0A5M6CAK3</accession>
<dbReference type="PANTHER" id="PTHR47354">
    <property type="entry name" value="NADH OXIDOREDUCTASE HCR"/>
    <property type="match status" value="1"/>
</dbReference>
<proteinExistence type="predicted"/>
<dbReference type="InterPro" id="IPR036010">
    <property type="entry name" value="2Fe-2S_ferredoxin-like_sf"/>
</dbReference>
<dbReference type="SUPFAM" id="SSF52343">
    <property type="entry name" value="Ferredoxin reductase-like, C-terminal NADP-linked domain"/>
    <property type="match status" value="1"/>
</dbReference>
<dbReference type="PRINTS" id="PR00371">
    <property type="entry name" value="FPNCR"/>
</dbReference>
<dbReference type="Pfam" id="PF00970">
    <property type="entry name" value="FAD_binding_6"/>
    <property type="match status" value="1"/>
</dbReference>
<comment type="cofactor">
    <cofactor evidence="1">
        <name>FAD</name>
        <dbReference type="ChEBI" id="CHEBI:57692"/>
    </cofactor>
</comment>
<dbReference type="InterPro" id="IPR011884">
    <property type="entry name" value="PaaE"/>
</dbReference>
<dbReference type="Pfam" id="PF00175">
    <property type="entry name" value="NAD_binding_1"/>
    <property type="match status" value="1"/>
</dbReference>
<feature type="domain" description="2Fe-2S ferredoxin-type" evidence="9">
    <location>
        <begin position="273"/>
        <end position="365"/>
    </location>
</feature>
<reference evidence="11 12" key="1">
    <citation type="submission" date="2019-09" db="EMBL/GenBank/DDBJ databases">
        <title>Genome sequence and assembly of Taibaiella sp.</title>
        <authorList>
            <person name="Chhetri G."/>
        </authorList>
    </citation>
    <scope>NUCLEOTIDE SEQUENCE [LARGE SCALE GENOMIC DNA]</scope>
    <source>
        <strain evidence="11 12">KVB11</strain>
    </source>
</reference>
<dbReference type="Gene3D" id="3.10.20.30">
    <property type="match status" value="1"/>
</dbReference>
<dbReference type="Pfam" id="PF00111">
    <property type="entry name" value="Fer2"/>
    <property type="match status" value="1"/>
</dbReference>
<gene>
    <name evidence="11" type="primary">paaK</name>
    <name evidence="11" type="ORF">F0919_15515</name>
</gene>
<dbReference type="NCBIfam" id="TIGR02160">
    <property type="entry name" value="PA_CoA_Oxy5"/>
    <property type="match status" value="1"/>
</dbReference>
<evidence type="ECO:0000256" key="1">
    <source>
        <dbReference type="ARBA" id="ARBA00001974"/>
    </source>
</evidence>
<comment type="caution">
    <text evidence="11">The sequence shown here is derived from an EMBL/GenBank/DDBJ whole genome shotgun (WGS) entry which is preliminary data.</text>
</comment>
<dbReference type="GO" id="GO:0046872">
    <property type="term" value="F:metal ion binding"/>
    <property type="evidence" value="ECO:0007669"/>
    <property type="project" value="UniProtKB-KW"/>
</dbReference>
<dbReference type="Proteomes" id="UP000323632">
    <property type="component" value="Unassembled WGS sequence"/>
</dbReference>
<feature type="domain" description="FAD-binding FR-type" evidence="10">
    <location>
        <begin position="4"/>
        <end position="108"/>
    </location>
</feature>
<keyword evidence="8" id="KW-0411">Iron-sulfur</keyword>
<evidence type="ECO:0000256" key="7">
    <source>
        <dbReference type="ARBA" id="ARBA00023004"/>
    </source>
</evidence>
<dbReference type="PROSITE" id="PS00197">
    <property type="entry name" value="2FE2S_FER_1"/>
    <property type="match status" value="1"/>
</dbReference>
<dbReference type="CDD" id="cd06214">
    <property type="entry name" value="PA_degradation_oxidoreductase_like"/>
    <property type="match status" value="1"/>
</dbReference>
<evidence type="ECO:0000313" key="12">
    <source>
        <dbReference type="Proteomes" id="UP000323632"/>
    </source>
</evidence>
<evidence type="ECO:0000256" key="6">
    <source>
        <dbReference type="ARBA" id="ARBA00023002"/>
    </source>
</evidence>
<dbReference type="RefSeq" id="WP_150033709.1">
    <property type="nucleotide sequence ID" value="NZ_VWSH01000004.1"/>
</dbReference>
<dbReference type="PROSITE" id="PS51085">
    <property type="entry name" value="2FE2S_FER_2"/>
    <property type="match status" value="1"/>
</dbReference>
<dbReference type="InterPro" id="IPR050415">
    <property type="entry name" value="MRET"/>
</dbReference>
<evidence type="ECO:0000256" key="5">
    <source>
        <dbReference type="ARBA" id="ARBA00022827"/>
    </source>
</evidence>
<dbReference type="InterPro" id="IPR006058">
    <property type="entry name" value="2Fe2S_fd_BS"/>
</dbReference>
<dbReference type="PANTHER" id="PTHR47354:SF8">
    <property type="entry name" value="1,2-PHENYLACETYL-COA EPOXIDASE, SUBUNIT E"/>
    <property type="match status" value="1"/>
</dbReference>
<dbReference type="InterPro" id="IPR001709">
    <property type="entry name" value="Flavoprot_Pyr_Nucl_cyt_Rdtase"/>
</dbReference>
<dbReference type="SUPFAM" id="SSF54292">
    <property type="entry name" value="2Fe-2S ferredoxin-like"/>
    <property type="match status" value="1"/>
</dbReference>
<dbReference type="Gene3D" id="3.40.50.80">
    <property type="entry name" value="Nucleotide-binding domain of ferredoxin-NADP reductase (FNR) module"/>
    <property type="match status" value="1"/>
</dbReference>
<dbReference type="InterPro" id="IPR001433">
    <property type="entry name" value="OxRdtase_FAD/NAD-bd"/>
</dbReference>
<dbReference type="InterPro" id="IPR012675">
    <property type="entry name" value="Beta-grasp_dom_sf"/>
</dbReference>
<dbReference type="AlphaFoldDB" id="A0A5M6CAK3"/>
<keyword evidence="6" id="KW-0560">Oxidoreductase</keyword>
<protein>
    <submittedName>
        <fullName evidence="11">Phenylacetate-CoA oxygenase/reductase subunit PaaK</fullName>
    </submittedName>
</protein>
<dbReference type="EMBL" id="VWSH01000004">
    <property type="protein sequence ID" value="KAA5532207.1"/>
    <property type="molecule type" value="Genomic_DNA"/>
</dbReference>
<keyword evidence="2" id="KW-0285">Flavoprotein</keyword>
<dbReference type="CDD" id="cd00207">
    <property type="entry name" value="fer2"/>
    <property type="match status" value="1"/>
</dbReference>
<dbReference type="Gene3D" id="2.40.30.10">
    <property type="entry name" value="Translation factors"/>
    <property type="match status" value="1"/>
</dbReference>
<dbReference type="InterPro" id="IPR001041">
    <property type="entry name" value="2Fe-2S_ferredoxin-type"/>
</dbReference>
<organism evidence="11 12">
    <name type="scientific">Taibaiella lutea</name>
    <dbReference type="NCBI Taxonomy" id="2608001"/>
    <lineage>
        <taxon>Bacteria</taxon>
        <taxon>Pseudomonadati</taxon>
        <taxon>Bacteroidota</taxon>
        <taxon>Chitinophagia</taxon>
        <taxon>Chitinophagales</taxon>
        <taxon>Chitinophagaceae</taxon>
        <taxon>Taibaiella</taxon>
    </lineage>
</organism>
<dbReference type="InterPro" id="IPR008333">
    <property type="entry name" value="Cbr1-like_FAD-bd_dom"/>
</dbReference>
<dbReference type="InterPro" id="IPR039261">
    <property type="entry name" value="FNR_nucleotide-bd"/>
</dbReference>
<dbReference type="InterPro" id="IPR017938">
    <property type="entry name" value="Riboflavin_synthase-like_b-brl"/>
</dbReference>
<dbReference type="GO" id="GO:0010124">
    <property type="term" value="P:phenylacetate catabolic process"/>
    <property type="evidence" value="ECO:0007669"/>
    <property type="project" value="InterPro"/>
</dbReference>
<dbReference type="GO" id="GO:0050660">
    <property type="term" value="F:flavin adenine dinucleotide binding"/>
    <property type="evidence" value="ECO:0007669"/>
    <property type="project" value="TreeGrafter"/>
</dbReference>
<dbReference type="PRINTS" id="PR00406">
    <property type="entry name" value="CYTB5RDTASE"/>
</dbReference>
<dbReference type="InterPro" id="IPR017927">
    <property type="entry name" value="FAD-bd_FR_type"/>
</dbReference>
<keyword evidence="12" id="KW-1185">Reference proteome</keyword>
<evidence type="ECO:0000256" key="8">
    <source>
        <dbReference type="ARBA" id="ARBA00023014"/>
    </source>
</evidence>
<evidence type="ECO:0000256" key="4">
    <source>
        <dbReference type="ARBA" id="ARBA00022723"/>
    </source>
</evidence>
<dbReference type="GO" id="GO:0051537">
    <property type="term" value="F:2 iron, 2 sulfur cluster binding"/>
    <property type="evidence" value="ECO:0007669"/>
    <property type="project" value="UniProtKB-KW"/>
</dbReference>